<comment type="caution">
    <text evidence="3">The sequence shown here is derived from an EMBL/GenBank/DDBJ whole genome shotgun (WGS) entry which is preliminary data.</text>
</comment>
<keyword evidence="1" id="KW-0732">Signal</keyword>
<gene>
    <name evidence="3" type="ORF">KUV26_11420</name>
</gene>
<organism evidence="3 4">
    <name type="scientific">Leisingera daeponensis</name>
    <dbReference type="NCBI Taxonomy" id="405746"/>
    <lineage>
        <taxon>Bacteria</taxon>
        <taxon>Pseudomonadati</taxon>
        <taxon>Pseudomonadota</taxon>
        <taxon>Alphaproteobacteria</taxon>
        <taxon>Rhodobacterales</taxon>
        <taxon>Roseobacteraceae</taxon>
        <taxon>Leisingera</taxon>
    </lineage>
</organism>
<dbReference type="Proteomes" id="UP000766629">
    <property type="component" value="Unassembled WGS sequence"/>
</dbReference>
<dbReference type="EMBL" id="JAHVJA010000004">
    <property type="protein sequence ID" value="MBY6140048.1"/>
    <property type="molecule type" value="Genomic_DNA"/>
</dbReference>
<dbReference type="Pfam" id="PF07007">
    <property type="entry name" value="LprI"/>
    <property type="match status" value="1"/>
</dbReference>
<dbReference type="Gene3D" id="1.20.1270.180">
    <property type="match status" value="1"/>
</dbReference>
<feature type="chain" id="PRO_5045129236" evidence="1">
    <location>
        <begin position="24"/>
        <end position="131"/>
    </location>
</feature>
<evidence type="ECO:0000259" key="2">
    <source>
        <dbReference type="Pfam" id="PF07007"/>
    </source>
</evidence>
<accession>A0ABS7NFR6</accession>
<reference evidence="3 4" key="1">
    <citation type="submission" date="2021-06" db="EMBL/GenBank/DDBJ databases">
        <title>50 bacteria genomes isolated from Dapeng, Shenzhen, China.</title>
        <authorList>
            <person name="Zheng W."/>
            <person name="Yu S."/>
            <person name="Huang Y."/>
        </authorList>
    </citation>
    <scope>NUCLEOTIDE SEQUENCE [LARGE SCALE GENOMIC DNA]</scope>
    <source>
        <strain evidence="3 4">DP1N14-2</strain>
    </source>
</reference>
<dbReference type="InterPro" id="IPR009739">
    <property type="entry name" value="LprI-like_N"/>
</dbReference>
<keyword evidence="4" id="KW-1185">Reference proteome</keyword>
<feature type="domain" description="Lysozyme inhibitor LprI-like N-terminal" evidence="2">
    <location>
        <begin position="33"/>
        <end position="126"/>
    </location>
</feature>
<evidence type="ECO:0000313" key="4">
    <source>
        <dbReference type="Proteomes" id="UP000766629"/>
    </source>
</evidence>
<feature type="signal peptide" evidence="1">
    <location>
        <begin position="1"/>
        <end position="23"/>
    </location>
</feature>
<evidence type="ECO:0000313" key="3">
    <source>
        <dbReference type="EMBL" id="MBY6140048.1"/>
    </source>
</evidence>
<name>A0ABS7NFR6_9RHOB</name>
<evidence type="ECO:0000256" key="1">
    <source>
        <dbReference type="SAM" id="SignalP"/>
    </source>
</evidence>
<sequence length="131" mass="13882">MPNSALLPIPCLAVVLFALPAQANPALECGEVSQEEVGTCVAEDEEGVEAALFNALEAAMVTAAERDNSRGGTETEAALMASQTAWEAFRAFHCSYIGSAHPVPEDAGIATRACWTTLGRERVDELVRMSQ</sequence>
<protein>
    <submittedName>
        <fullName evidence="3">DUF1311 domain-containing protein</fullName>
    </submittedName>
</protein>
<proteinExistence type="predicted"/>
<dbReference type="RefSeq" id="WP_222508429.1">
    <property type="nucleotide sequence ID" value="NZ_JAHVJA010000004.1"/>
</dbReference>